<feature type="transmembrane region" description="Helical" evidence="1">
    <location>
        <begin position="96"/>
        <end position="117"/>
    </location>
</feature>
<proteinExistence type="predicted"/>
<evidence type="ECO:0000256" key="1">
    <source>
        <dbReference type="SAM" id="Phobius"/>
    </source>
</evidence>
<dbReference type="RefSeq" id="WP_039401916.1">
    <property type="nucleotide sequence ID" value="NZ_JTDK01000016.1"/>
</dbReference>
<keyword evidence="1" id="KW-0472">Membrane</keyword>
<name>A0A0B2A3P9_9MICO</name>
<organism evidence="2 3">
    <name type="scientific">Microbacterium mangrovi</name>
    <dbReference type="NCBI Taxonomy" id="1348253"/>
    <lineage>
        <taxon>Bacteria</taxon>
        <taxon>Bacillati</taxon>
        <taxon>Actinomycetota</taxon>
        <taxon>Actinomycetes</taxon>
        <taxon>Micrococcales</taxon>
        <taxon>Microbacteriaceae</taxon>
        <taxon>Microbacterium</taxon>
    </lineage>
</organism>
<accession>A0A0B2A3P9</accession>
<feature type="transmembrane region" description="Helical" evidence="1">
    <location>
        <begin position="6"/>
        <end position="26"/>
    </location>
</feature>
<gene>
    <name evidence="2" type="ORF">LK09_16380</name>
</gene>
<dbReference type="AlphaFoldDB" id="A0A0B2A3P9"/>
<evidence type="ECO:0000313" key="3">
    <source>
        <dbReference type="Proteomes" id="UP000031030"/>
    </source>
</evidence>
<keyword evidence="1" id="KW-1133">Transmembrane helix</keyword>
<keyword evidence="3" id="KW-1185">Reference proteome</keyword>
<protein>
    <submittedName>
        <fullName evidence="2">Membrane protein</fullName>
    </submittedName>
</protein>
<keyword evidence="1" id="KW-0812">Transmembrane</keyword>
<evidence type="ECO:0000313" key="2">
    <source>
        <dbReference type="EMBL" id="KHK96207.1"/>
    </source>
</evidence>
<reference evidence="2 3" key="1">
    <citation type="submission" date="2014-11" db="EMBL/GenBank/DDBJ databases">
        <title>Genome sequence of Microbacterium mangrovi MUSC 115(T).</title>
        <authorList>
            <person name="Lee L.-H."/>
        </authorList>
    </citation>
    <scope>NUCLEOTIDE SEQUENCE [LARGE SCALE GENOMIC DNA]</scope>
    <source>
        <strain evidence="2 3">MUSC 115</strain>
    </source>
</reference>
<dbReference type="Proteomes" id="UP000031030">
    <property type="component" value="Unassembled WGS sequence"/>
</dbReference>
<sequence length="122" mass="13002">MITWFTYVEVAVAALGGLLCVILGLAGRRPSDLTVGILALIELLLIVQVVIGIVAPLTGNPPTGSLLEFWVYAVSAVLIPPAAVVWALLERSRWSTVIMGVAALAIAVMVWRMHVIWTVQGA</sequence>
<comment type="caution">
    <text evidence="2">The sequence shown here is derived from an EMBL/GenBank/DDBJ whole genome shotgun (WGS) entry which is preliminary data.</text>
</comment>
<feature type="transmembrane region" description="Helical" evidence="1">
    <location>
        <begin position="33"/>
        <end position="57"/>
    </location>
</feature>
<dbReference type="STRING" id="1348253.LK09_16380"/>
<dbReference type="OrthoDB" id="5197832at2"/>
<dbReference type="EMBL" id="JTDK01000016">
    <property type="protein sequence ID" value="KHK96207.1"/>
    <property type="molecule type" value="Genomic_DNA"/>
</dbReference>
<feature type="transmembrane region" description="Helical" evidence="1">
    <location>
        <begin position="69"/>
        <end position="89"/>
    </location>
</feature>